<name>A0A372IM75_9BACT</name>
<dbReference type="InterPro" id="IPR020846">
    <property type="entry name" value="MFS_dom"/>
</dbReference>
<keyword evidence="4" id="KW-1003">Cell membrane</keyword>
<dbReference type="GO" id="GO:0022857">
    <property type="term" value="F:transmembrane transporter activity"/>
    <property type="evidence" value="ECO:0007669"/>
    <property type="project" value="InterPro"/>
</dbReference>
<dbReference type="InterPro" id="IPR011701">
    <property type="entry name" value="MFS"/>
</dbReference>
<dbReference type="InterPro" id="IPR036259">
    <property type="entry name" value="MFS_trans_sf"/>
</dbReference>
<dbReference type="SUPFAM" id="SSF103473">
    <property type="entry name" value="MFS general substrate transporter"/>
    <property type="match status" value="1"/>
</dbReference>
<dbReference type="GO" id="GO:0005886">
    <property type="term" value="C:plasma membrane"/>
    <property type="evidence" value="ECO:0007669"/>
    <property type="project" value="UniProtKB-SubCell"/>
</dbReference>
<evidence type="ECO:0000256" key="4">
    <source>
        <dbReference type="ARBA" id="ARBA00022475"/>
    </source>
</evidence>
<keyword evidence="11" id="KW-1185">Reference proteome</keyword>
<reference evidence="10 11" key="1">
    <citation type="submission" date="2018-08" db="EMBL/GenBank/DDBJ databases">
        <title>Acidipila sp. 4G-K13, an acidobacterium isolated from forest soil.</title>
        <authorList>
            <person name="Gao Z.-H."/>
            <person name="Qiu L.-H."/>
        </authorList>
    </citation>
    <scope>NUCLEOTIDE SEQUENCE [LARGE SCALE GENOMIC DNA]</scope>
    <source>
        <strain evidence="10 11">4G-K13</strain>
    </source>
</reference>
<dbReference type="PANTHER" id="PTHR43271:SF2">
    <property type="entry name" value="BLL2771 PROTEIN"/>
    <property type="match status" value="1"/>
</dbReference>
<feature type="domain" description="Major facilitator superfamily (MFS) profile" evidence="9">
    <location>
        <begin position="9"/>
        <end position="391"/>
    </location>
</feature>
<feature type="transmembrane region" description="Helical" evidence="8">
    <location>
        <begin position="7"/>
        <end position="26"/>
    </location>
</feature>
<dbReference type="AlphaFoldDB" id="A0A372IM75"/>
<protein>
    <submittedName>
        <fullName evidence="10">MFS transporter</fullName>
    </submittedName>
</protein>
<organism evidence="10 11">
    <name type="scientific">Paracidobacterium acidisoli</name>
    <dbReference type="NCBI Taxonomy" id="2303751"/>
    <lineage>
        <taxon>Bacteria</taxon>
        <taxon>Pseudomonadati</taxon>
        <taxon>Acidobacteriota</taxon>
        <taxon>Terriglobia</taxon>
        <taxon>Terriglobales</taxon>
        <taxon>Acidobacteriaceae</taxon>
        <taxon>Paracidobacterium</taxon>
    </lineage>
</organism>
<keyword evidence="7 8" id="KW-0472">Membrane</keyword>
<dbReference type="Pfam" id="PF07690">
    <property type="entry name" value="MFS_1"/>
    <property type="match status" value="1"/>
</dbReference>
<feature type="transmembrane region" description="Helical" evidence="8">
    <location>
        <begin position="301"/>
        <end position="325"/>
    </location>
</feature>
<dbReference type="Gene3D" id="1.20.1250.20">
    <property type="entry name" value="MFS general substrate transporter like domains"/>
    <property type="match status" value="1"/>
</dbReference>
<evidence type="ECO:0000256" key="2">
    <source>
        <dbReference type="ARBA" id="ARBA00008335"/>
    </source>
</evidence>
<keyword evidence="6 8" id="KW-1133">Transmembrane helix</keyword>
<accession>A0A372IM75</accession>
<feature type="transmembrane region" description="Helical" evidence="8">
    <location>
        <begin position="46"/>
        <end position="67"/>
    </location>
</feature>
<proteinExistence type="inferred from homology"/>
<dbReference type="CDD" id="cd17324">
    <property type="entry name" value="MFS_NepI_like"/>
    <property type="match status" value="1"/>
</dbReference>
<comment type="similarity">
    <text evidence="2">Belongs to the major facilitator superfamily.</text>
</comment>
<evidence type="ECO:0000256" key="6">
    <source>
        <dbReference type="ARBA" id="ARBA00022989"/>
    </source>
</evidence>
<evidence type="ECO:0000256" key="8">
    <source>
        <dbReference type="SAM" id="Phobius"/>
    </source>
</evidence>
<dbReference type="Proteomes" id="UP000264702">
    <property type="component" value="Unassembled WGS sequence"/>
</dbReference>
<dbReference type="PANTHER" id="PTHR43271">
    <property type="entry name" value="BLL2771 PROTEIN"/>
    <property type="match status" value="1"/>
</dbReference>
<feature type="transmembrane region" description="Helical" evidence="8">
    <location>
        <begin position="74"/>
        <end position="94"/>
    </location>
</feature>
<feature type="transmembrane region" description="Helical" evidence="8">
    <location>
        <begin position="213"/>
        <end position="240"/>
    </location>
</feature>
<comment type="caution">
    <text evidence="10">The sequence shown here is derived from an EMBL/GenBank/DDBJ whole genome shotgun (WGS) entry which is preliminary data.</text>
</comment>
<dbReference type="PROSITE" id="PS50850">
    <property type="entry name" value="MFS"/>
    <property type="match status" value="1"/>
</dbReference>
<dbReference type="OrthoDB" id="9781156at2"/>
<dbReference type="EMBL" id="QVQT01000005">
    <property type="protein sequence ID" value="RFU15968.1"/>
    <property type="molecule type" value="Genomic_DNA"/>
</dbReference>
<feature type="transmembrane region" description="Helical" evidence="8">
    <location>
        <begin position="252"/>
        <end position="271"/>
    </location>
</feature>
<feature type="transmembrane region" description="Helical" evidence="8">
    <location>
        <begin position="129"/>
        <end position="149"/>
    </location>
</feature>
<feature type="transmembrane region" description="Helical" evidence="8">
    <location>
        <begin position="278"/>
        <end position="295"/>
    </location>
</feature>
<evidence type="ECO:0000259" key="9">
    <source>
        <dbReference type="PROSITE" id="PS50850"/>
    </source>
</evidence>
<evidence type="ECO:0000313" key="10">
    <source>
        <dbReference type="EMBL" id="RFU15968.1"/>
    </source>
</evidence>
<feature type="transmembrane region" description="Helical" evidence="8">
    <location>
        <begin position="337"/>
        <end position="359"/>
    </location>
</feature>
<keyword evidence="3" id="KW-0813">Transport</keyword>
<gene>
    <name evidence="10" type="ORF">D0Y96_15745</name>
</gene>
<comment type="subcellular location">
    <subcellularLocation>
        <location evidence="1">Cell membrane</location>
        <topology evidence="1">Multi-pass membrane protein</topology>
    </subcellularLocation>
</comment>
<sequence>MVGLGPLRAIVAVCLCGVFAFLNLYVTQPMLPLLSNIFHASRAAVGLTVSASTLGVALSAAIFGALAERLSRKRVIVVSTLVLAVPTVLAATSPGLHTLIFWRFLQGLILPGIFGITITYIGEEWPKETIALIMSIYVSGTALGGFIGRLSAGLTAERFNWHWAFLLLGGLTLTGALVIARWLPSETRPLHGHPGGFVAQLRPMVGHFRNPRLLATFAVGFGMLFALVGIFTYITFYLAAPPFGLSTGDLSWLFAIYLVGLLVTPLGGYLVTRIGMRFGIASAIALCLAGSLFTLSHHLWIVIFAGLGLVCTGVFIAQSTAASFLRIAAPEGSRASAAGLYITCYYIGGTAGGVIPGYIWSFGKWPACVALVAALLLVILVIALIGWREPKELRSPARA</sequence>
<evidence type="ECO:0000256" key="7">
    <source>
        <dbReference type="ARBA" id="ARBA00023136"/>
    </source>
</evidence>
<evidence type="ECO:0000313" key="11">
    <source>
        <dbReference type="Proteomes" id="UP000264702"/>
    </source>
</evidence>
<feature type="transmembrane region" description="Helical" evidence="8">
    <location>
        <begin position="161"/>
        <end position="183"/>
    </location>
</feature>
<evidence type="ECO:0000256" key="1">
    <source>
        <dbReference type="ARBA" id="ARBA00004651"/>
    </source>
</evidence>
<keyword evidence="5 8" id="KW-0812">Transmembrane</keyword>
<evidence type="ECO:0000256" key="5">
    <source>
        <dbReference type="ARBA" id="ARBA00022692"/>
    </source>
</evidence>
<feature type="transmembrane region" description="Helical" evidence="8">
    <location>
        <begin position="365"/>
        <end position="387"/>
    </location>
</feature>
<evidence type="ECO:0000256" key="3">
    <source>
        <dbReference type="ARBA" id="ARBA00022448"/>
    </source>
</evidence>
<feature type="transmembrane region" description="Helical" evidence="8">
    <location>
        <begin position="100"/>
        <end position="122"/>
    </location>
</feature>